<name>A0AAD8BUR5_BIOPF</name>
<evidence type="ECO:0000313" key="1">
    <source>
        <dbReference type="EMBL" id="KAK0061227.1"/>
    </source>
</evidence>
<organism evidence="1 2">
    <name type="scientific">Biomphalaria pfeifferi</name>
    <name type="common">Bloodfluke planorb</name>
    <name type="synonym">Freshwater snail</name>
    <dbReference type="NCBI Taxonomy" id="112525"/>
    <lineage>
        <taxon>Eukaryota</taxon>
        <taxon>Metazoa</taxon>
        <taxon>Spiralia</taxon>
        <taxon>Lophotrochozoa</taxon>
        <taxon>Mollusca</taxon>
        <taxon>Gastropoda</taxon>
        <taxon>Heterobranchia</taxon>
        <taxon>Euthyneura</taxon>
        <taxon>Panpulmonata</taxon>
        <taxon>Hygrophila</taxon>
        <taxon>Lymnaeoidea</taxon>
        <taxon>Planorbidae</taxon>
        <taxon>Biomphalaria</taxon>
    </lineage>
</organism>
<sequence length="71" mass="8301">MRHQIARPSVHIRNAGCFSEVIVIFPVYTLDELLKNWLNFSLIFQDTQTLQIHHTVYNGTSKSRFANIIQQ</sequence>
<protein>
    <submittedName>
        <fullName evidence="1">PDZ and LIM domain protein 7-like X1</fullName>
    </submittedName>
</protein>
<dbReference type="Proteomes" id="UP001233172">
    <property type="component" value="Unassembled WGS sequence"/>
</dbReference>
<reference evidence="1" key="1">
    <citation type="journal article" date="2023" name="PLoS Negl. Trop. Dis.">
        <title>A genome sequence for Biomphalaria pfeifferi, the major vector snail for the human-infecting parasite Schistosoma mansoni.</title>
        <authorList>
            <person name="Bu L."/>
            <person name="Lu L."/>
            <person name="Laidemitt M.R."/>
            <person name="Zhang S.M."/>
            <person name="Mutuku M."/>
            <person name="Mkoji G."/>
            <person name="Steinauer M."/>
            <person name="Loker E.S."/>
        </authorList>
    </citation>
    <scope>NUCLEOTIDE SEQUENCE</scope>
    <source>
        <strain evidence="1">KasaAsao</strain>
    </source>
</reference>
<keyword evidence="2" id="KW-1185">Reference proteome</keyword>
<dbReference type="EMBL" id="JASAOG010000031">
    <property type="protein sequence ID" value="KAK0061227.1"/>
    <property type="molecule type" value="Genomic_DNA"/>
</dbReference>
<reference evidence="1" key="2">
    <citation type="submission" date="2023-04" db="EMBL/GenBank/DDBJ databases">
        <authorList>
            <person name="Bu L."/>
            <person name="Lu L."/>
            <person name="Laidemitt M.R."/>
            <person name="Zhang S.M."/>
            <person name="Mutuku M."/>
            <person name="Mkoji G."/>
            <person name="Steinauer M."/>
            <person name="Loker E.S."/>
        </authorList>
    </citation>
    <scope>NUCLEOTIDE SEQUENCE</scope>
    <source>
        <strain evidence="1">KasaAsao</strain>
        <tissue evidence="1">Whole Snail</tissue>
    </source>
</reference>
<evidence type="ECO:0000313" key="2">
    <source>
        <dbReference type="Proteomes" id="UP001233172"/>
    </source>
</evidence>
<comment type="caution">
    <text evidence="1">The sequence shown here is derived from an EMBL/GenBank/DDBJ whole genome shotgun (WGS) entry which is preliminary data.</text>
</comment>
<gene>
    <name evidence="1" type="ORF">Bpfe_009388</name>
</gene>
<dbReference type="AlphaFoldDB" id="A0AAD8BUR5"/>
<accession>A0AAD8BUR5</accession>
<proteinExistence type="predicted"/>